<evidence type="ECO:0000256" key="2">
    <source>
        <dbReference type="ARBA" id="ARBA00022771"/>
    </source>
</evidence>
<keyword evidence="2 4" id="KW-0863">Zinc-finger</keyword>
<organism evidence="7 8">
    <name type="scientific">Byssothecium circinans</name>
    <dbReference type="NCBI Taxonomy" id="147558"/>
    <lineage>
        <taxon>Eukaryota</taxon>
        <taxon>Fungi</taxon>
        <taxon>Dikarya</taxon>
        <taxon>Ascomycota</taxon>
        <taxon>Pezizomycotina</taxon>
        <taxon>Dothideomycetes</taxon>
        <taxon>Pleosporomycetidae</taxon>
        <taxon>Pleosporales</taxon>
        <taxon>Massarineae</taxon>
        <taxon>Massarinaceae</taxon>
        <taxon>Byssothecium</taxon>
    </lineage>
</organism>
<dbReference type="Gene3D" id="3.30.40.10">
    <property type="entry name" value="Zinc/RING finger domain, C3HC4 (zinc finger)"/>
    <property type="match status" value="1"/>
</dbReference>
<gene>
    <name evidence="7" type="ORF">CC80DRAFT_496787</name>
</gene>
<dbReference type="EMBL" id="ML977025">
    <property type="protein sequence ID" value="KAF1950545.1"/>
    <property type="molecule type" value="Genomic_DNA"/>
</dbReference>
<name>A0A6A5TCN9_9PLEO</name>
<feature type="domain" description="RING-type" evidence="6">
    <location>
        <begin position="58"/>
        <end position="108"/>
    </location>
</feature>
<dbReference type="Pfam" id="PF14634">
    <property type="entry name" value="zf-RING_5"/>
    <property type="match status" value="1"/>
</dbReference>
<evidence type="ECO:0000256" key="5">
    <source>
        <dbReference type="SAM" id="MobiDB-lite"/>
    </source>
</evidence>
<accession>A0A6A5TCN9</accession>
<dbReference type="InterPro" id="IPR013083">
    <property type="entry name" value="Znf_RING/FYVE/PHD"/>
</dbReference>
<protein>
    <recommendedName>
        <fullName evidence="6">RING-type domain-containing protein</fullName>
    </recommendedName>
</protein>
<dbReference type="AlphaFoldDB" id="A0A6A5TCN9"/>
<dbReference type="GO" id="GO:0008270">
    <property type="term" value="F:zinc ion binding"/>
    <property type="evidence" value="ECO:0007669"/>
    <property type="project" value="UniProtKB-KW"/>
</dbReference>
<keyword evidence="1" id="KW-0479">Metal-binding</keyword>
<dbReference type="PROSITE" id="PS50089">
    <property type="entry name" value="ZF_RING_2"/>
    <property type="match status" value="1"/>
</dbReference>
<keyword evidence="3" id="KW-0862">Zinc</keyword>
<evidence type="ECO:0000313" key="8">
    <source>
        <dbReference type="Proteomes" id="UP000800035"/>
    </source>
</evidence>
<feature type="compositionally biased region" description="Basic residues" evidence="5">
    <location>
        <begin position="39"/>
        <end position="49"/>
    </location>
</feature>
<evidence type="ECO:0000256" key="4">
    <source>
        <dbReference type="PROSITE-ProRule" id="PRU00175"/>
    </source>
</evidence>
<feature type="region of interest" description="Disordered" evidence="5">
    <location>
        <begin position="1"/>
        <end position="53"/>
    </location>
</feature>
<dbReference type="SUPFAM" id="SSF57850">
    <property type="entry name" value="RING/U-box"/>
    <property type="match status" value="1"/>
</dbReference>
<sequence length="127" mass="14624">MKKNEKQQTPSTQPELHSDRQTQADTVHTMPRAANKATFHAHHLNHRSPKTLPRGSVCPICIEPYSDSKRPVQIYNIDNCTHVFCAACMSEYTTEHHPHNGKTCPLCRVEWYPDSRRAGRWCSTWVV</sequence>
<evidence type="ECO:0000256" key="3">
    <source>
        <dbReference type="ARBA" id="ARBA00022833"/>
    </source>
</evidence>
<dbReference type="InterPro" id="IPR017907">
    <property type="entry name" value="Znf_RING_CS"/>
</dbReference>
<proteinExistence type="predicted"/>
<dbReference type="SMART" id="SM00184">
    <property type="entry name" value="RING"/>
    <property type="match status" value="1"/>
</dbReference>
<dbReference type="Proteomes" id="UP000800035">
    <property type="component" value="Unassembled WGS sequence"/>
</dbReference>
<reference evidence="7" key="1">
    <citation type="journal article" date="2020" name="Stud. Mycol.">
        <title>101 Dothideomycetes genomes: a test case for predicting lifestyles and emergence of pathogens.</title>
        <authorList>
            <person name="Haridas S."/>
            <person name="Albert R."/>
            <person name="Binder M."/>
            <person name="Bloem J."/>
            <person name="Labutti K."/>
            <person name="Salamov A."/>
            <person name="Andreopoulos B."/>
            <person name="Baker S."/>
            <person name="Barry K."/>
            <person name="Bills G."/>
            <person name="Bluhm B."/>
            <person name="Cannon C."/>
            <person name="Castanera R."/>
            <person name="Culley D."/>
            <person name="Daum C."/>
            <person name="Ezra D."/>
            <person name="Gonzalez J."/>
            <person name="Henrissat B."/>
            <person name="Kuo A."/>
            <person name="Liang C."/>
            <person name="Lipzen A."/>
            <person name="Lutzoni F."/>
            <person name="Magnuson J."/>
            <person name="Mondo S."/>
            <person name="Nolan M."/>
            <person name="Ohm R."/>
            <person name="Pangilinan J."/>
            <person name="Park H.-J."/>
            <person name="Ramirez L."/>
            <person name="Alfaro M."/>
            <person name="Sun H."/>
            <person name="Tritt A."/>
            <person name="Yoshinaga Y."/>
            <person name="Zwiers L.-H."/>
            <person name="Turgeon B."/>
            <person name="Goodwin S."/>
            <person name="Spatafora J."/>
            <person name="Crous P."/>
            <person name="Grigoriev I."/>
        </authorList>
    </citation>
    <scope>NUCLEOTIDE SEQUENCE</scope>
    <source>
        <strain evidence="7">CBS 675.92</strain>
    </source>
</reference>
<evidence type="ECO:0000313" key="7">
    <source>
        <dbReference type="EMBL" id="KAF1950545.1"/>
    </source>
</evidence>
<evidence type="ECO:0000259" key="6">
    <source>
        <dbReference type="PROSITE" id="PS50089"/>
    </source>
</evidence>
<dbReference type="InterPro" id="IPR001841">
    <property type="entry name" value="Znf_RING"/>
</dbReference>
<keyword evidence="8" id="KW-1185">Reference proteome</keyword>
<dbReference type="PROSITE" id="PS00518">
    <property type="entry name" value="ZF_RING_1"/>
    <property type="match status" value="1"/>
</dbReference>
<dbReference type="OrthoDB" id="8062037at2759"/>
<evidence type="ECO:0000256" key="1">
    <source>
        <dbReference type="ARBA" id="ARBA00022723"/>
    </source>
</evidence>